<evidence type="ECO:0000256" key="29">
    <source>
        <dbReference type="ARBA" id="ARBA00048575"/>
    </source>
</evidence>
<comment type="subcellular location">
    <subcellularLocation>
        <location evidence="1">Chromosome</location>
    </subcellularLocation>
    <subcellularLocation>
        <location evidence="2">Cytoplasm</location>
        <location evidence="2">Cytosol</location>
    </subcellularLocation>
    <subcellularLocation>
        <location evidence="3">Nucleus</location>
        <location evidence="3">Nucleolus</location>
    </subcellularLocation>
</comment>
<evidence type="ECO:0000256" key="13">
    <source>
        <dbReference type="ARBA" id="ARBA00022737"/>
    </source>
</evidence>
<evidence type="ECO:0000259" key="35">
    <source>
        <dbReference type="PROSITE" id="PS51060"/>
    </source>
</evidence>
<dbReference type="SUPFAM" id="SSF47587">
    <property type="entry name" value="Domain of poly(ADP-ribose) polymerase"/>
    <property type="match status" value="1"/>
</dbReference>
<evidence type="ECO:0000256" key="20">
    <source>
        <dbReference type="ARBA" id="ARBA00023125"/>
    </source>
</evidence>
<keyword evidence="15" id="KW-0863">Zinc-finger</keyword>
<keyword evidence="9 30" id="KW-0328">Glycosyltransferase</keyword>
<dbReference type="CDD" id="cd01437">
    <property type="entry name" value="parp_like"/>
    <property type="match status" value="1"/>
</dbReference>
<dbReference type="GO" id="GO:0045087">
    <property type="term" value="P:innate immune response"/>
    <property type="evidence" value="ECO:0007669"/>
    <property type="project" value="UniProtKB-KW"/>
</dbReference>
<evidence type="ECO:0000256" key="2">
    <source>
        <dbReference type="ARBA" id="ARBA00004514"/>
    </source>
</evidence>
<dbReference type="AlphaFoldDB" id="A0AA89BZM6"/>
<dbReference type="PANTHER" id="PTHR10459">
    <property type="entry name" value="DNA LIGASE"/>
    <property type="match status" value="1"/>
</dbReference>
<evidence type="ECO:0000256" key="10">
    <source>
        <dbReference type="ARBA" id="ARBA00022679"/>
    </source>
</evidence>
<gene>
    <name evidence="37" type="ORF">FSP39_018339</name>
</gene>
<keyword evidence="5" id="KW-0963">Cytoplasm</keyword>
<dbReference type="EMBL" id="VSWD01000009">
    <property type="protein sequence ID" value="KAK3093642.1"/>
    <property type="molecule type" value="Genomic_DNA"/>
</dbReference>
<evidence type="ECO:0000256" key="22">
    <source>
        <dbReference type="ARBA" id="ARBA00023242"/>
    </source>
</evidence>
<dbReference type="FunFam" id="3.90.228.10:FF:000002">
    <property type="entry name" value="Poly [ADP-ribose] polymerase"/>
    <property type="match status" value="1"/>
</dbReference>
<evidence type="ECO:0000259" key="32">
    <source>
        <dbReference type="PROSITE" id="PS50064"/>
    </source>
</evidence>
<keyword evidence="10 30" id="KW-0808">Transferase</keyword>
<dbReference type="InterPro" id="IPR001357">
    <property type="entry name" value="BRCT_dom"/>
</dbReference>
<dbReference type="Gene3D" id="1.20.142.10">
    <property type="entry name" value="Poly(ADP-ribose) polymerase, regulatory domain"/>
    <property type="match status" value="1"/>
</dbReference>
<dbReference type="FunFam" id="3.40.50.10190:FF:000051">
    <property type="entry name" value="Poly [ADP-ribose] polymerase"/>
    <property type="match status" value="1"/>
</dbReference>
<feature type="compositionally biased region" description="Basic and acidic residues" evidence="31">
    <location>
        <begin position="187"/>
        <end position="201"/>
    </location>
</feature>
<proteinExistence type="inferred from homology"/>
<evidence type="ECO:0000256" key="3">
    <source>
        <dbReference type="ARBA" id="ARBA00004604"/>
    </source>
</evidence>
<comment type="catalytic activity">
    <reaction evidence="27">
        <text>L-histidyl-[protein] + NAD(+) = N(tele)-(ADP-D-ribosyl)-L-histidyl-[protein] + nicotinamide + H(+)</text>
        <dbReference type="Rhea" id="RHEA:72071"/>
        <dbReference type="Rhea" id="RHEA-COMP:9745"/>
        <dbReference type="Rhea" id="RHEA-COMP:18085"/>
        <dbReference type="ChEBI" id="CHEBI:15378"/>
        <dbReference type="ChEBI" id="CHEBI:17154"/>
        <dbReference type="ChEBI" id="CHEBI:29979"/>
        <dbReference type="ChEBI" id="CHEBI:57540"/>
        <dbReference type="ChEBI" id="CHEBI:191398"/>
    </reaction>
    <physiologicalReaction direction="left-to-right" evidence="27">
        <dbReference type="Rhea" id="RHEA:72072"/>
    </physiologicalReaction>
</comment>
<evidence type="ECO:0000256" key="27">
    <source>
        <dbReference type="ARBA" id="ARBA00048241"/>
    </source>
</evidence>
<keyword evidence="19 30" id="KW-0520">NAD</keyword>
<evidence type="ECO:0000256" key="9">
    <source>
        <dbReference type="ARBA" id="ARBA00022676"/>
    </source>
</evidence>
<evidence type="ECO:0000256" key="15">
    <source>
        <dbReference type="ARBA" id="ARBA00022771"/>
    </source>
</evidence>
<comment type="catalytic activity">
    <reaction evidence="28">
        <text>L-tyrosyl-[protein] + NAD(+) = O-(ADP-D-ribosyl)-L-tyrosyl-[protein] + nicotinamide + H(+)</text>
        <dbReference type="Rhea" id="RHEA:58236"/>
        <dbReference type="Rhea" id="RHEA-COMP:10136"/>
        <dbReference type="Rhea" id="RHEA-COMP:15092"/>
        <dbReference type="ChEBI" id="CHEBI:15378"/>
        <dbReference type="ChEBI" id="CHEBI:17154"/>
        <dbReference type="ChEBI" id="CHEBI:46858"/>
        <dbReference type="ChEBI" id="CHEBI:57540"/>
        <dbReference type="ChEBI" id="CHEBI:142557"/>
    </reaction>
    <physiologicalReaction direction="left-to-right" evidence="28">
        <dbReference type="Rhea" id="RHEA:58237"/>
    </physiologicalReaction>
</comment>
<evidence type="ECO:0000256" key="25">
    <source>
        <dbReference type="ARBA" id="ARBA00024347"/>
    </source>
</evidence>
<evidence type="ECO:0000256" key="26">
    <source>
        <dbReference type="ARBA" id="ARBA00033987"/>
    </source>
</evidence>
<dbReference type="FunFam" id="1.10.20.130:FF:000001">
    <property type="entry name" value="Poly [ADP-ribose] polymerase"/>
    <property type="match status" value="1"/>
</dbReference>
<feature type="domain" description="PARP-type" evidence="32">
    <location>
        <begin position="9"/>
        <end position="84"/>
    </location>
</feature>
<dbReference type="GO" id="GO:0006302">
    <property type="term" value="P:double-strand break repair"/>
    <property type="evidence" value="ECO:0007669"/>
    <property type="project" value="TreeGrafter"/>
</dbReference>
<dbReference type="PROSITE" id="PS51059">
    <property type="entry name" value="PARP_CATALYTIC"/>
    <property type="match status" value="1"/>
</dbReference>
<dbReference type="Pfam" id="PF05406">
    <property type="entry name" value="WGR"/>
    <property type="match status" value="1"/>
</dbReference>
<feature type="domain" description="PARP-type" evidence="32">
    <location>
        <begin position="101"/>
        <end position="192"/>
    </location>
</feature>
<evidence type="ECO:0000256" key="17">
    <source>
        <dbReference type="ARBA" id="ARBA00022859"/>
    </source>
</evidence>
<dbReference type="SMART" id="SM01336">
    <property type="entry name" value="zf-PARP"/>
    <property type="match status" value="2"/>
</dbReference>
<reference evidence="37" key="1">
    <citation type="submission" date="2019-08" db="EMBL/GenBank/DDBJ databases">
        <title>The improved chromosome-level genome for the pearl oyster Pinctada fucata martensii using PacBio sequencing and Hi-C.</title>
        <authorList>
            <person name="Zheng Z."/>
        </authorList>
    </citation>
    <scope>NUCLEOTIDE SEQUENCE</scope>
    <source>
        <strain evidence="37">ZZ-2019</strain>
        <tissue evidence="37">Adductor muscle</tissue>
    </source>
</reference>
<dbReference type="InterPro" id="IPR008893">
    <property type="entry name" value="WGR_domain"/>
</dbReference>
<dbReference type="PANTHER" id="PTHR10459:SF112">
    <property type="entry name" value="POLY [ADP-RIBOSE] POLYMERASE 1"/>
    <property type="match status" value="1"/>
</dbReference>
<evidence type="ECO:0000259" key="36">
    <source>
        <dbReference type="PROSITE" id="PS51977"/>
    </source>
</evidence>
<dbReference type="InterPro" id="IPR049296">
    <property type="entry name" value="PARP1-like_PADR1_N"/>
</dbReference>
<dbReference type="GO" id="GO:0016779">
    <property type="term" value="F:nucleotidyltransferase activity"/>
    <property type="evidence" value="ECO:0007669"/>
    <property type="project" value="UniProtKB-KW"/>
</dbReference>
<evidence type="ECO:0000256" key="6">
    <source>
        <dbReference type="ARBA" id="ARBA00022499"/>
    </source>
</evidence>
<keyword evidence="16" id="KW-0862">Zinc</keyword>
<comment type="similarity">
    <text evidence="25">Belongs to the ARTD/PARP family.</text>
</comment>
<evidence type="ECO:0000256" key="8">
    <source>
        <dbReference type="ARBA" id="ARBA00022588"/>
    </source>
</evidence>
<dbReference type="CDD" id="cd08001">
    <property type="entry name" value="WGR_PARP1_like"/>
    <property type="match status" value="1"/>
</dbReference>
<dbReference type="Gene3D" id="3.30.1740.10">
    <property type="entry name" value="Zinc finger, PARP-type"/>
    <property type="match status" value="2"/>
</dbReference>
<keyword evidence="12" id="KW-0479">Metal-binding</keyword>
<evidence type="ECO:0000256" key="21">
    <source>
        <dbReference type="ARBA" id="ARBA00023163"/>
    </source>
</evidence>
<accession>A0AA89BZM6</accession>
<dbReference type="InterPro" id="IPR001510">
    <property type="entry name" value="Znf_PARP"/>
</dbReference>
<keyword evidence="38" id="KW-1185">Reference proteome</keyword>
<organism evidence="37 38">
    <name type="scientific">Pinctada imbricata</name>
    <name type="common">Atlantic pearl-oyster</name>
    <name type="synonym">Pinctada martensii</name>
    <dbReference type="NCBI Taxonomy" id="66713"/>
    <lineage>
        <taxon>Eukaryota</taxon>
        <taxon>Metazoa</taxon>
        <taxon>Spiralia</taxon>
        <taxon>Lophotrochozoa</taxon>
        <taxon>Mollusca</taxon>
        <taxon>Bivalvia</taxon>
        <taxon>Autobranchia</taxon>
        <taxon>Pteriomorphia</taxon>
        <taxon>Pterioida</taxon>
        <taxon>Pterioidea</taxon>
        <taxon>Pteriidae</taxon>
        <taxon>Pinctada</taxon>
    </lineage>
</organism>
<dbReference type="CDD" id="cd17747">
    <property type="entry name" value="BRCT_PARP1"/>
    <property type="match status" value="1"/>
</dbReference>
<dbReference type="GO" id="GO:0008270">
    <property type="term" value="F:zinc ion binding"/>
    <property type="evidence" value="ECO:0007669"/>
    <property type="project" value="UniProtKB-KW"/>
</dbReference>
<evidence type="ECO:0000256" key="14">
    <source>
        <dbReference type="ARBA" id="ARBA00022765"/>
    </source>
</evidence>
<comment type="catalytic activity">
    <reaction evidence="26">
        <text>NAD(+) + (ADP-D-ribosyl)n-acceptor = nicotinamide + (ADP-D-ribosyl)n+1-acceptor + H(+).</text>
        <dbReference type="EC" id="2.4.2.30"/>
    </reaction>
</comment>
<evidence type="ECO:0000256" key="1">
    <source>
        <dbReference type="ARBA" id="ARBA00004286"/>
    </source>
</evidence>
<dbReference type="GO" id="GO:0005829">
    <property type="term" value="C:cytosol"/>
    <property type="evidence" value="ECO:0007669"/>
    <property type="project" value="UniProtKB-SubCell"/>
</dbReference>
<keyword evidence="17" id="KW-0391">Immunity</keyword>
<dbReference type="InterPro" id="IPR036420">
    <property type="entry name" value="BRCT_dom_sf"/>
</dbReference>
<evidence type="ECO:0000259" key="33">
    <source>
        <dbReference type="PROSITE" id="PS50172"/>
    </source>
</evidence>
<dbReference type="PROSITE" id="PS50172">
    <property type="entry name" value="BRCT"/>
    <property type="match status" value="1"/>
</dbReference>
<evidence type="ECO:0000256" key="5">
    <source>
        <dbReference type="ARBA" id="ARBA00022490"/>
    </source>
</evidence>
<dbReference type="GO" id="GO:0005730">
    <property type="term" value="C:nucleolus"/>
    <property type="evidence" value="ECO:0007669"/>
    <property type="project" value="UniProtKB-SubCell"/>
</dbReference>
<evidence type="ECO:0000256" key="19">
    <source>
        <dbReference type="ARBA" id="ARBA00023027"/>
    </source>
</evidence>
<evidence type="ECO:0000256" key="28">
    <source>
        <dbReference type="ARBA" id="ARBA00048339"/>
    </source>
</evidence>
<evidence type="ECO:0000256" key="7">
    <source>
        <dbReference type="ARBA" id="ARBA00022533"/>
    </source>
</evidence>
<keyword evidence="22" id="KW-0539">Nucleus</keyword>
<keyword evidence="13" id="KW-0677">Repeat</keyword>
<comment type="catalytic activity">
    <reaction evidence="23">
        <text>L-glutamyl-[protein] + NAD(+) = 5-O-(ADP-D-ribosyl)-L-glutamyl-[protein] + nicotinamide</text>
        <dbReference type="Rhea" id="RHEA:58224"/>
        <dbReference type="Rhea" id="RHEA-COMP:10208"/>
        <dbReference type="Rhea" id="RHEA-COMP:15089"/>
        <dbReference type="ChEBI" id="CHEBI:17154"/>
        <dbReference type="ChEBI" id="CHEBI:29973"/>
        <dbReference type="ChEBI" id="CHEBI:57540"/>
        <dbReference type="ChEBI" id="CHEBI:142540"/>
    </reaction>
    <physiologicalReaction direction="left-to-right" evidence="23">
        <dbReference type="Rhea" id="RHEA:58225"/>
    </physiologicalReaction>
</comment>
<dbReference type="Gene3D" id="2.20.25.630">
    <property type="match status" value="1"/>
</dbReference>
<dbReference type="Pfam" id="PF08063">
    <property type="entry name" value="Zn_ribbon_PADR1"/>
    <property type="match status" value="1"/>
</dbReference>
<comment type="caution">
    <text evidence="37">The sequence shown here is derived from an EMBL/GenBank/DDBJ whole genome shotgun (WGS) entry which is preliminary data.</text>
</comment>
<dbReference type="GO" id="GO:0003950">
    <property type="term" value="F:NAD+ poly-ADP-ribosyltransferase activity"/>
    <property type="evidence" value="ECO:0007669"/>
    <property type="project" value="UniProtKB-UniRule"/>
</dbReference>
<feature type="domain" description="PARP alpha-helical" evidence="35">
    <location>
        <begin position="632"/>
        <end position="749"/>
    </location>
</feature>
<dbReference type="SUPFAM" id="SSF52113">
    <property type="entry name" value="BRCT domain"/>
    <property type="match status" value="1"/>
</dbReference>
<protein>
    <recommendedName>
        <fullName evidence="30">Poly [ADP-ribose] polymerase</fullName>
        <shortName evidence="30">PARP</shortName>
        <ecNumber evidence="30">2.4.2.-</ecNumber>
    </recommendedName>
</protein>
<keyword evidence="4" id="KW-0158">Chromosome</keyword>
<dbReference type="Pfam" id="PF00533">
    <property type="entry name" value="BRCT"/>
    <property type="match status" value="1"/>
</dbReference>
<evidence type="ECO:0000313" key="38">
    <source>
        <dbReference type="Proteomes" id="UP001186944"/>
    </source>
</evidence>
<dbReference type="FunFam" id="2.20.25.630:FF:000001">
    <property type="entry name" value="Poly [ADP-ribose] polymerase"/>
    <property type="match status" value="1"/>
</dbReference>
<keyword evidence="14" id="KW-0013">ADP-ribosylation</keyword>
<dbReference type="InterPro" id="IPR038650">
    <property type="entry name" value="PADR1_C_dom_sf"/>
</dbReference>
<evidence type="ECO:0000259" key="34">
    <source>
        <dbReference type="PROSITE" id="PS51059"/>
    </source>
</evidence>
<dbReference type="GO" id="GO:1990404">
    <property type="term" value="F:NAD+-protein mono-ADP-ribosyltransferase activity"/>
    <property type="evidence" value="ECO:0007669"/>
    <property type="project" value="TreeGrafter"/>
</dbReference>
<dbReference type="GO" id="GO:0070212">
    <property type="term" value="P:protein poly-ADP-ribosylation"/>
    <property type="evidence" value="ECO:0007669"/>
    <property type="project" value="TreeGrafter"/>
</dbReference>
<keyword evidence="11" id="KW-0548">Nucleotidyltransferase</keyword>
<dbReference type="InterPro" id="IPR036957">
    <property type="entry name" value="Znf_PARP_sf"/>
</dbReference>
<dbReference type="Gene3D" id="3.40.50.10190">
    <property type="entry name" value="BRCT domain"/>
    <property type="match status" value="1"/>
</dbReference>
<feature type="compositionally biased region" description="Basic and acidic residues" evidence="31">
    <location>
        <begin position="212"/>
        <end position="222"/>
    </location>
</feature>
<dbReference type="SUPFAM" id="SSF57716">
    <property type="entry name" value="Glucocorticoid receptor-like (DNA-binding domain)"/>
    <property type="match status" value="2"/>
</dbReference>
<evidence type="ECO:0000256" key="16">
    <source>
        <dbReference type="ARBA" id="ARBA00022833"/>
    </source>
</evidence>
<comment type="catalytic activity">
    <reaction evidence="29">
        <text>L-seryl-[protein] + NAD(+) = O-(ADP-D-ribosyl)-L-seryl-[protein] + nicotinamide + H(+)</text>
        <dbReference type="Rhea" id="RHEA:58232"/>
        <dbReference type="Rhea" id="RHEA-COMP:9863"/>
        <dbReference type="Rhea" id="RHEA-COMP:15091"/>
        <dbReference type="ChEBI" id="CHEBI:15378"/>
        <dbReference type="ChEBI" id="CHEBI:17154"/>
        <dbReference type="ChEBI" id="CHEBI:29999"/>
        <dbReference type="ChEBI" id="CHEBI:57540"/>
        <dbReference type="ChEBI" id="CHEBI:142556"/>
    </reaction>
    <physiologicalReaction direction="left-to-right" evidence="29">
        <dbReference type="Rhea" id="RHEA:58233"/>
    </physiologicalReaction>
</comment>
<feature type="domain" description="BRCT" evidence="33">
    <location>
        <begin position="358"/>
        <end position="450"/>
    </location>
</feature>
<dbReference type="InterPro" id="IPR050800">
    <property type="entry name" value="ARTD/PARP"/>
</dbReference>
<comment type="catalytic activity">
    <reaction evidence="24">
        <text>L-aspartyl-[protein] + NAD(+) = 4-O-(ADP-D-ribosyl)-L-aspartyl-[protein] + nicotinamide</text>
        <dbReference type="Rhea" id="RHEA:54424"/>
        <dbReference type="Rhea" id="RHEA-COMP:9867"/>
        <dbReference type="Rhea" id="RHEA-COMP:13832"/>
        <dbReference type="ChEBI" id="CHEBI:17154"/>
        <dbReference type="ChEBI" id="CHEBI:29961"/>
        <dbReference type="ChEBI" id="CHEBI:57540"/>
        <dbReference type="ChEBI" id="CHEBI:138102"/>
    </reaction>
    <physiologicalReaction direction="left-to-right" evidence="24">
        <dbReference type="Rhea" id="RHEA:54425"/>
    </physiologicalReaction>
</comment>
<keyword evidence="6" id="KW-1017">Isopeptide bond</keyword>
<dbReference type="InterPro" id="IPR036616">
    <property type="entry name" value="Poly(ADP-ribose)pol_reg_dom_sf"/>
</dbReference>
<dbReference type="Pfam" id="PF02877">
    <property type="entry name" value="PARP_reg"/>
    <property type="match status" value="1"/>
</dbReference>
<evidence type="ECO:0000256" key="12">
    <source>
        <dbReference type="ARBA" id="ARBA00022723"/>
    </source>
</evidence>
<evidence type="ECO:0000313" key="37">
    <source>
        <dbReference type="EMBL" id="KAK3093642.1"/>
    </source>
</evidence>
<evidence type="ECO:0000256" key="24">
    <source>
        <dbReference type="ARBA" id="ARBA00024164"/>
    </source>
</evidence>
<dbReference type="GO" id="GO:0003677">
    <property type="term" value="F:DNA binding"/>
    <property type="evidence" value="ECO:0007669"/>
    <property type="project" value="UniProtKB-KW"/>
</dbReference>
<keyword evidence="21" id="KW-0804">Transcription</keyword>
<keyword evidence="20" id="KW-0238">DNA-binding</keyword>
<feature type="domain" description="PARP catalytic" evidence="34">
    <location>
        <begin position="756"/>
        <end position="1082"/>
    </location>
</feature>
<dbReference type="PROSITE" id="PS52007">
    <property type="entry name" value="PADR1"/>
    <property type="match status" value="1"/>
</dbReference>
<evidence type="ECO:0000256" key="18">
    <source>
        <dbReference type="ARBA" id="ARBA00023015"/>
    </source>
</evidence>
<dbReference type="InterPro" id="IPR004102">
    <property type="entry name" value="Poly(ADP-ribose)pol_reg_dom"/>
</dbReference>
<dbReference type="InterPro" id="IPR036930">
    <property type="entry name" value="WGR_dom_sf"/>
</dbReference>
<dbReference type="Pfam" id="PF00644">
    <property type="entry name" value="PARP"/>
    <property type="match status" value="1"/>
</dbReference>
<name>A0AA89BZM6_PINIB</name>
<dbReference type="FunFam" id="1.20.142.10:FF:000001">
    <property type="entry name" value="Poly [ADP-ribose] polymerase"/>
    <property type="match status" value="1"/>
</dbReference>
<keyword evidence="7" id="KW-0021">Allosteric enzyme</keyword>
<dbReference type="Gene3D" id="1.10.20.130">
    <property type="match status" value="1"/>
</dbReference>
<dbReference type="PROSITE" id="PS51977">
    <property type="entry name" value="WGR"/>
    <property type="match status" value="1"/>
</dbReference>
<evidence type="ECO:0000256" key="31">
    <source>
        <dbReference type="SAM" id="MobiDB-lite"/>
    </source>
</evidence>
<dbReference type="SMART" id="SM00292">
    <property type="entry name" value="BRCT"/>
    <property type="match status" value="1"/>
</dbReference>
<dbReference type="Pfam" id="PF00645">
    <property type="entry name" value="zf-PARP"/>
    <property type="match status" value="2"/>
</dbReference>
<dbReference type="SMART" id="SM00773">
    <property type="entry name" value="WGR"/>
    <property type="match status" value="1"/>
</dbReference>
<dbReference type="PROSITE" id="PS51060">
    <property type="entry name" value="PARP_ALPHA_HD"/>
    <property type="match status" value="1"/>
</dbReference>
<feature type="domain" description="WGR" evidence="36">
    <location>
        <begin position="512"/>
        <end position="609"/>
    </location>
</feature>
<evidence type="ECO:0000256" key="30">
    <source>
        <dbReference type="RuleBase" id="RU362114"/>
    </source>
</evidence>
<keyword evidence="8" id="KW-0399">Innate immunity</keyword>
<keyword evidence="18" id="KW-0805">Transcription regulation</keyword>
<dbReference type="SUPFAM" id="SSF142921">
    <property type="entry name" value="WGR domain-like"/>
    <property type="match status" value="1"/>
</dbReference>
<dbReference type="PROSITE" id="PS50064">
    <property type="entry name" value="ZF_PARP_2"/>
    <property type="match status" value="2"/>
</dbReference>
<dbReference type="GO" id="GO:0005694">
    <property type="term" value="C:chromosome"/>
    <property type="evidence" value="ECO:0007669"/>
    <property type="project" value="UniProtKB-SubCell"/>
</dbReference>
<dbReference type="SUPFAM" id="SSF56399">
    <property type="entry name" value="ADP-ribosylation"/>
    <property type="match status" value="1"/>
</dbReference>
<sequence>MADHHDLPFKAEYAKSGRSGCKGCKTNIGQESLRLAVMVQQPNWFHYACFWKRAKVLTHADIHGFDSLRWEDQQKIKDKIGGGSGGGSGGDSVSSAASADFSTEYAKSNKSMCRGCDDKIAKDEVRISRKDYESQRAKMYGPVDLWYHVDCFVEEREELGFGTDMNPDKINGFARLKKEDKDMLIEKLGKGDKGTKRKGGDAKGSGGKKAKTKETEEEKQLREQSQMLWKTRDALQKEVANNALKILLEINHQYVPAGESKLLDAVADCMMFGALEKCPECKEGQLVYGGSGYRCTGNVSEWTKCMYKTKTPKRRAFKVPKEYHDAACLKNYKYVKRDRVFPVESAPSSSLDSTDSGSSNKPLENMKFVILGKTVKSKGDLTKEIMSLGGHVVSKVASDVAACIGTKDEVNKKSKNVKEAEKANIQVVAEEFLDEVKKGGAVLLIQKHNLASWGADPSTRIKEPGVARKMGKSAEYIRKKDENMYTKSVPSTMKMKVKGGAAVDPDSGLEDTAHIFQHNGDIYNVVLGLVDVVRGTNSFYKLQALESDKGGAWWLFRAWGRVGTSIGGNKTERFGSANTLMAGFQQLYAEKTGNEWSNRHDFKKYPNKFYPLDIDYGQEDEEVMKLDVKSSKSKLPSSVQDLIRLIFDVESMKKAMLEFEIDLKKMPLGKLSKKQIQNAYSVLTELTKLMEKGGTQTQFLDATNRFYTLVPHDFGLKKPPLLDSSEVIKSKVEMLDNLLEIEVAYNMLKGGDSGEDPIDAHYKKLHTKLVPVEKKSDEYDRLCNYVKNTHAATHNQYDLVVEEVSSLSVCVCQSVCLCYYVKNTHAATHNQYNLVVEEVSTLCVCQSVCLYDYVKNTHAATRNQYDLVVEEVSTLCVCQSVCLCDNVKNTHAATHNQYNLVVEEIFTVDREHEADRYAPFRDLHNKMLLWHGSRTTNFAGILSQGLRIAPPEAPVTGYMFGKGIYLADMVSKSANYCRTSKADPTGLLLLCEAALGNMYERTGAEFVTSLPKGKHSCKGIGMTCPDPKQSYTTPDDVVIPMGKGVDAGVRSSLLYNEYQNDLRYTLNLYGPSIATLYLTHGPIWASPG</sequence>
<evidence type="ECO:0000256" key="11">
    <source>
        <dbReference type="ARBA" id="ARBA00022695"/>
    </source>
</evidence>
<evidence type="ECO:0000256" key="23">
    <source>
        <dbReference type="ARBA" id="ARBA00024159"/>
    </source>
</evidence>
<dbReference type="Gene3D" id="3.90.228.10">
    <property type="match status" value="1"/>
</dbReference>
<dbReference type="Pfam" id="PF21728">
    <property type="entry name" value="PADR1_N"/>
    <property type="match status" value="1"/>
</dbReference>
<dbReference type="Proteomes" id="UP001186944">
    <property type="component" value="Unassembled WGS sequence"/>
</dbReference>
<dbReference type="InterPro" id="IPR012982">
    <property type="entry name" value="PARP1-like_PADR1_Zn_ribbon"/>
</dbReference>
<feature type="region of interest" description="Disordered" evidence="31">
    <location>
        <begin position="187"/>
        <end position="222"/>
    </location>
</feature>
<dbReference type="SMART" id="SM01335">
    <property type="entry name" value="PADR1"/>
    <property type="match status" value="1"/>
</dbReference>
<evidence type="ECO:0000256" key="4">
    <source>
        <dbReference type="ARBA" id="ARBA00022454"/>
    </source>
</evidence>
<dbReference type="InterPro" id="IPR012317">
    <property type="entry name" value="Poly(ADP-ribose)pol_cat_dom"/>
</dbReference>
<dbReference type="EC" id="2.4.2.-" evidence="30"/>